<keyword evidence="3" id="KW-1185">Reference proteome</keyword>
<keyword evidence="1" id="KW-0812">Transmembrane</keyword>
<feature type="transmembrane region" description="Helical" evidence="1">
    <location>
        <begin position="101"/>
        <end position="119"/>
    </location>
</feature>
<organism evidence="2 3">
    <name type="scientific">Frischella japonica</name>
    <dbReference type="NCBI Taxonomy" id="2741544"/>
    <lineage>
        <taxon>Bacteria</taxon>
        <taxon>Pseudomonadati</taxon>
        <taxon>Pseudomonadota</taxon>
        <taxon>Gammaproteobacteria</taxon>
        <taxon>Orbales</taxon>
        <taxon>Orbaceae</taxon>
        <taxon>Frischella</taxon>
    </lineage>
</organism>
<feature type="transmembrane region" description="Helical" evidence="1">
    <location>
        <begin position="77"/>
        <end position="95"/>
    </location>
</feature>
<dbReference type="SUPFAM" id="SSF103481">
    <property type="entry name" value="Multidrug resistance efflux transporter EmrE"/>
    <property type="match status" value="1"/>
</dbReference>
<accession>A0ABR7QVM6</accession>
<dbReference type="Gene3D" id="1.10.3730.20">
    <property type="match status" value="1"/>
</dbReference>
<protein>
    <recommendedName>
        <fullName evidence="4">EamA domain-containing protein</fullName>
    </recommendedName>
</protein>
<evidence type="ECO:0000256" key="1">
    <source>
        <dbReference type="SAM" id="Phobius"/>
    </source>
</evidence>
<proteinExistence type="predicted"/>
<dbReference type="InterPro" id="IPR037185">
    <property type="entry name" value="EmrE-like"/>
</dbReference>
<feature type="transmembrane region" description="Helical" evidence="1">
    <location>
        <begin position="48"/>
        <end position="70"/>
    </location>
</feature>
<reference evidence="2 3" key="1">
    <citation type="submission" date="2020-06" db="EMBL/GenBank/DDBJ databases">
        <title>Frischella cerana isolated from Apis cerana gut homogenate.</title>
        <authorList>
            <person name="Wolter L.A."/>
            <person name="Suenami S."/>
            <person name="Miyazaki R."/>
        </authorList>
    </citation>
    <scope>NUCLEOTIDE SEQUENCE [LARGE SCALE GENOMIC DNA]</scope>
    <source>
        <strain evidence="2 3">Ac13</strain>
    </source>
</reference>
<sequence length="120" mass="13601">MNPLIIVLCLWVANITLDTLGQIAFKFSATAPQNRNGWYYWVDLFRNYWLWIGIGSYIAEFLLWLAFLTLVPLSQGILLGSINIIAVMIVGRILFKEMLTLHRVLGMLFITIGVILVGVS</sequence>
<dbReference type="RefSeq" id="WP_187754835.1">
    <property type="nucleotide sequence ID" value="NZ_JABURY010000006.1"/>
</dbReference>
<evidence type="ECO:0000313" key="3">
    <source>
        <dbReference type="Proteomes" id="UP000651208"/>
    </source>
</evidence>
<keyword evidence="1" id="KW-1133">Transmembrane helix</keyword>
<evidence type="ECO:0000313" key="2">
    <source>
        <dbReference type="EMBL" id="MBC9130170.1"/>
    </source>
</evidence>
<dbReference type="EMBL" id="JABURY010000006">
    <property type="protein sequence ID" value="MBC9130170.1"/>
    <property type="molecule type" value="Genomic_DNA"/>
</dbReference>
<dbReference type="Proteomes" id="UP000651208">
    <property type="component" value="Unassembled WGS sequence"/>
</dbReference>
<comment type="caution">
    <text evidence="2">The sequence shown here is derived from an EMBL/GenBank/DDBJ whole genome shotgun (WGS) entry which is preliminary data.</text>
</comment>
<name>A0ABR7QVM6_9GAMM</name>
<keyword evidence="1" id="KW-0472">Membrane</keyword>
<gene>
    <name evidence="2" type="ORF">FcAc13_02475</name>
</gene>
<evidence type="ECO:0008006" key="4">
    <source>
        <dbReference type="Google" id="ProtNLM"/>
    </source>
</evidence>